<feature type="transmembrane region" description="Helical" evidence="10">
    <location>
        <begin position="522"/>
        <end position="539"/>
    </location>
</feature>
<keyword evidence="3 8" id="KW-0812">Transmembrane</keyword>
<feature type="domain" description="Potassium channel" evidence="11">
    <location>
        <begin position="471"/>
        <end position="546"/>
    </location>
</feature>
<dbReference type="EMBL" id="JAULSR010000002">
    <property type="protein sequence ID" value="KAK0629649.1"/>
    <property type="molecule type" value="Genomic_DNA"/>
</dbReference>
<evidence type="ECO:0000313" key="13">
    <source>
        <dbReference type="Proteomes" id="UP001174934"/>
    </source>
</evidence>
<feature type="compositionally biased region" description="Basic and acidic residues" evidence="9">
    <location>
        <begin position="336"/>
        <end position="345"/>
    </location>
</feature>
<feature type="region of interest" description="Disordered" evidence="9">
    <location>
        <begin position="771"/>
        <end position="805"/>
    </location>
</feature>
<keyword evidence="2 8" id="KW-0813">Transport</keyword>
<evidence type="ECO:0000256" key="4">
    <source>
        <dbReference type="ARBA" id="ARBA00022989"/>
    </source>
</evidence>
<feature type="transmembrane region" description="Helical" evidence="10">
    <location>
        <begin position="189"/>
        <end position="212"/>
    </location>
</feature>
<feature type="transmembrane region" description="Helical" evidence="10">
    <location>
        <begin position="497"/>
        <end position="515"/>
    </location>
</feature>
<evidence type="ECO:0000256" key="2">
    <source>
        <dbReference type="ARBA" id="ARBA00022448"/>
    </source>
</evidence>
<dbReference type="FunFam" id="1.10.287.70:FF:000198">
    <property type="entry name" value="TOK2 potassium channel"/>
    <property type="match status" value="1"/>
</dbReference>
<dbReference type="GO" id="GO:0022841">
    <property type="term" value="F:potassium ion leak channel activity"/>
    <property type="evidence" value="ECO:0007669"/>
    <property type="project" value="TreeGrafter"/>
</dbReference>
<evidence type="ECO:0000259" key="11">
    <source>
        <dbReference type="Pfam" id="PF07885"/>
    </source>
</evidence>
<dbReference type="Gene3D" id="1.10.287.70">
    <property type="match status" value="2"/>
</dbReference>
<evidence type="ECO:0000256" key="7">
    <source>
        <dbReference type="ARBA" id="ARBA00023303"/>
    </source>
</evidence>
<evidence type="ECO:0000256" key="8">
    <source>
        <dbReference type="RuleBase" id="RU003857"/>
    </source>
</evidence>
<sequence>MAVSFITDHRRRAVTFPFNANDKTIDPNYLDPPGPYKPQQHTDTIRSVAGGLIKLRGRNDNHPQRWWFASTAIPLVAATIGPLSNVLSIAALVTPWRVTLPDNGAGLDDFGVGIEDPHWEIISNAFSLACGFAGNLFLLLNFTGRVRYIIAIPLSILLWILSSLILIATELAMHISVPPVLPGHTYSQGFWHAVLASIFYLAGSSILMINLVGYFRGHYPQQFDLDDDQRTLILQTTMFFFWLAGGAAVFCALEDFTYPDALYFADVTVLTIGFGDFAPKTDSGRGFLLVFQLVGIIFLGLVISSISRFAANISADKIIKRHQDHARASTVGRTVTSEKELRERLGLPPRSANPKSSCDTTATNANSRPPDYYGRHPSFAQYGKLEIIGRTVTFIENKAEKMKKKEDALTFRDSNGDDGPGNSASEKRKRRRQKLLLLREEKDRFDAMRQIQAETRRWKQYWALSMAFLAFFALWCLGALVFMLTEARIQNLRYFDALYFSWVSLLTIGYGDIAPKSNIGKPFFIVWSLVAVPIVTVLIQEMSKTVVTAVNRGIFKFADWTIMPKKGVLNNFLDTHPSVLGFMSRLFAAAAMEKAISQQAPQPIHQQEQKQHDYNNTANHETVKSDSLITPKDQAADGTIPRNKKEPTRTIDSHSTAPSPPITTTPNNDVERQESCLANKRPQKQEKEPETETEHALANQLAISIQSVAHHLLLNPPKQYSYDEWAYFIKLMRFTTPTQKQKLSSSPCEENCPGNDINAVVGDDADVVRGKLRRLQTSSARREERKEQKKRQLRIRGQRWTPGLS</sequence>
<evidence type="ECO:0000256" key="5">
    <source>
        <dbReference type="ARBA" id="ARBA00023065"/>
    </source>
</evidence>
<feature type="transmembrane region" description="Helical" evidence="10">
    <location>
        <begin position="121"/>
        <end position="141"/>
    </location>
</feature>
<comment type="subcellular location">
    <subcellularLocation>
        <location evidence="1">Membrane</location>
        <topology evidence="1">Multi-pass membrane protein</topology>
    </subcellularLocation>
</comment>
<dbReference type="GO" id="GO:0015271">
    <property type="term" value="F:outward rectifier potassium channel activity"/>
    <property type="evidence" value="ECO:0007669"/>
    <property type="project" value="TreeGrafter"/>
</dbReference>
<feature type="region of interest" description="Disordered" evidence="9">
    <location>
        <begin position="621"/>
        <end position="672"/>
    </location>
</feature>
<feature type="domain" description="Potassium channel" evidence="11">
    <location>
        <begin position="238"/>
        <end position="310"/>
    </location>
</feature>
<gene>
    <name evidence="12" type="ORF">B0T17DRAFT_634721</name>
</gene>
<keyword evidence="7 8" id="KW-0407">Ion channel</keyword>
<feature type="region of interest" description="Disordered" evidence="9">
    <location>
        <begin position="329"/>
        <end position="373"/>
    </location>
</feature>
<feature type="transmembrane region" description="Helical" evidence="10">
    <location>
        <begin position="287"/>
        <end position="311"/>
    </location>
</feature>
<evidence type="ECO:0000256" key="1">
    <source>
        <dbReference type="ARBA" id="ARBA00004141"/>
    </source>
</evidence>
<name>A0AA39X977_9PEZI</name>
<feature type="compositionally biased region" description="Basic residues" evidence="9">
    <location>
        <begin position="788"/>
        <end position="797"/>
    </location>
</feature>
<keyword evidence="5 8" id="KW-0406">Ion transport</keyword>
<comment type="caution">
    <text evidence="12">The sequence shown here is derived from an EMBL/GenBank/DDBJ whole genome shotgun (WGS) entry which is preliminary data.</text>
</comment>
<feature type="compositionally biased region" description="Polar residues" evidence="9">
    <location>
        <begin position="353"/>
        <end position="367"/>
    </location>
</feature>
<protein>
    <recommendedName>
        <fullName evidence="11">Potassium channel domain-containing protein</fullName>
    </recommendedName>
</protein>
<feature type="transmembrane region" description="Helical" evidence="10">
    <location>
        <begin position="66"/>
        <end position="93"/>
    </location>
</feature>
<dbReference type="InterPro" id="IPR013099">
    <property type="entry name" value="K_chnl_dom"/>
</dbReference>
<feature type="transmembrane region" description="Helical" evidence="10">
    <location>
        <begin position="148"/>
        <end position="169"/>
    </location>
</feature>
<feature type="compositionally biased region" description="Basic and acidic residues" evidence="9">
    <location>
        <begin position="643"/>
        <end position="652"/>
    </location>
</feature>
<feature type="region of interest" description="Disordered" evidence="9">
    <location>
        <begin position="406"/>
        <end position="429"/>
    </location>
</feature>
<dbReference type="AlphaFoldDB" id="A0AA39X977"/>
<keyword evidence="6 10" id="KW-0472">Membrane</keyword>
<feature type="transmembrane region" description="Helical" evidence="10">
    <location>
        <begin position="232"/>
        <end position="253"/>
    </location>
</feature>
<evidence type="ECO:0000256" key="9">
    <source>
        <dbReference type="SAM" id="MobiDB-lite"/>
    </source>
</evidence>
<dbReference type="PRINTS" id="PR01333">
    <property type="entry name" value="2POREKCHANEL"/>
</dbReference>
<accession>A0AA39X977</accession>
<keyword evidence="4 10" id="KW-1133">Transmembrane helix</keyword>
<dbReference type="PANTHER" id="PTHR11003:SF342">
    <property type="entry name" value="OUTWARD-RECTIFIER POTASSIUM CHANNEL TOK1"/>
    <property type="match status" value="1"/>
</dbReference>
<dbReference type="GO" id="GO:0030322">
    <property type="term" value="P:stabilization of membrane potential"/>
    <property type="evidence" value="ECO:0007669"/>
    <property type="project" value="TreeGrafter"/>
</dbReference>
<dbReference type="Proteomes" id="UP001174934">
    <property type="component" value="Unassembled WGS sequence"/>
</dbReference>
<keyword evidence="13" id="KW-1185">Reference proteome</keyword>
<feature type="transmembrane region" description="Helical" evidence="10">
    <location>
        <begin position="461"/>
        <end position="485"/>
    </location>
</feature>
<dbReference type="PANTHER" id="PTHR11003">
    <property type="entry name" value="POTASSIUM CHANNEL, SUBFAMILY K"/>
    <property type="match status" value="1"/>
</dbReference>
<evidence type="ECO:0000256" key="6">
    <source>
        <dbReference type="ARBA" id="ARBA00023136"/>
    </source>
</evidence>
<proteinExistence type="inferred from homology"/>
<comment type="similarity">
    <text evidence="8">Belongs to the two pore domain potassium channel (TC 1.A.1.8) family.</text>
</comment>
<dbReference type="Pfam" id="PF07885">
    <property type="entry name" value="Ion_trans_2"/>
    <property type="match status" value="2"/>
</dbReference>
<dbReference type="InterPro" id="IPR003280">
    <property type="entry name" value="2pore_dom_K_chnl"/>
</dbReference>
<evidence type="ECO:0000313" key="12">
    <source>
        <dbReference type="EMBL" id="KAK0629649.1"/>
    </source>
</evidence>
<organism evidence="12 13">
    <name type="scientific">Bombardia bombarda</name>
    <dbReference type="NCBI Taxonomy" id="252184"/>
    <lineage>
        <taxon>Eukaryota</taxon>
        <taxon>Fungi</taxon>
        <taxon>Dikarya</taxon>
        <taxon>Ascomycota</taxon>
        <taxon>Pezizomycotina</taxon>
        <taxon>Sordariomycetes</taxon>
        <taxon>Sordariomycetidae</taxon>
        <taxon>Sordariales</taxon>
        <taxon>Lasiosphaeriaceae</taxon>
        <taxon>Bombardia</taxon>
    </lineage>
</organism>
<dbReference type="GO" id="GO:0005886">
    <property type="term" value="C:plasma membrane"/>
    <property type="evidence" value="ECO:0007669"/>
    <property type="project" value="TreeGrafter"/>
</dbReference>
<reference evidence="12" key="1">
    <citation type="submission" date="2023-06" db="EMBL/GenBank/DDBJ databases">
        <title>Genome-scale phylogeny and comparative genomics of the fungal order Sordariales.</title>
        <authorList>
            <consortium name="Lawrence Berkeley National Laboratory"/>
            <person name="Hensen N."/>
            <person name="Bonometti L."/>
            <person name="Westerberg I."/>
            <person name="Brannstrom I.O."/>
            <person name="Guillou S."/>
            <person name="Cros-Aarteil S."/>
            <person name="Calhoun S."/>
            <person name="Haridas S."/>
            <person name="Kuo A."/>
            <person name="Mondo S."/>
            <person name="Pangilinan J."/>
            <person name="Riley R."/>
            <person name="LaButti K."/>
            <person name="Andreopoulos B."/>
            <person name="Lipzen A."/>
            <person name="Chen C."/>
            <person name="Yanf M."/>
            <person name="Daum C."/>
            <person name="Ng V."/>
            <person name="Clum A."/>
            <person name="Steindorff A."/>
            <person name="Ohm R."/>
            <person name="Martin F."/>
            <person name="Silar P."/>
            <person name="Natvig D."/>
            <person name="Lalanne C."/>
            <person name="Gautier V."/>
            <person name="Ament-velasquez S.L."/>
            <person name="Kruys A."/>
            <person name="Hutchinson M.I."/>
            <person name="Powell A.J."/>
            <person name="Barry K."/>
            <person name="Miller A.N."/>
            <person name="Grigoriev I.V."/>
            <person name="Debuchy R."/>
            <person name="Gladieux P."/>
            <person name="Thoren M.H."/>
            <person name="Johannesson H."/>
        </authorList>
    </citation>
    <scope>NUCLEOTIDE SEQUENCE</scope>
    <source>
        <strain evidence="12">SMH3391-2</strain>
    </source>
</reference>
<evidence type="ECO:0000256" key="10">
    <source>
        <dbReference type="SAM" id="Phobius"/>
    </source>
</evidence>
<dbReference type="SUPFAM" id="SSF81324">
    <property type="entry name" value="Voltage-gated potassium channels"/>
    <property type="match status" value="2"/>
</dbReference>
<evidence type="ECO:0000256" key="3">
    <source>
        <dbReference type="ARBA" id="ARBA00022692"/>
    </source>
</evidence>